<dbReference type="Proteomes" id="UP000546464">
    <property type="component" value="Unassembled WGS sequence"/>
</dbReference>
<organism evidence="2 3">
    <name type="scientific">Ruficoccus amylovorans</name>
    <dbReference type="NCBI Taxonomy" id="1804625"/>
    <lineage>
        <taxon>Bacteria</taxon>
        <taxon>Pseudomonadati</taxon>
        <taxon>Verrucomicrobiota</taxon>
        <taxon>Opitutia</taxon>
        <taxon>Puniceicoccales</taxon>
        <taxon>Cerasicoccaceae</taxon>
        <taxon>Ruficoccus</taxon>
    </lineage>
</organism>
<protein>
    <submittedName>
        <fullName evidence="2">Uncharacterized protein</fullName>
    </submittedName>
</protein>
<evidence type="ECO:0000313" key="2">
    <source>
        <dbReference type="EMBL" id="MBC2596221.1"/>
    </source>
</evidence>
<proteinExistence type="predicted"/>
<feature type="transmembrane region" description="Helical" evidence="1">
    <location>
        <begin position="20"/>
        <end position="42"/>
    </location>
</feature>
<keyword evidence="3" id="KW-1185">Reference proteome</keyword>
<evidence type="ECO:0000256" key="1">
    <source>
        <dbReference type="SAM" id="Phobius"/>
    </source>
</evidence>
<reference evidence="2 3" key="1">
    <citation type="submission" date="2020-07" db="EMBL/GenBank/DDBJ databases">
        <authorList>
            <person name="Feng X."/>
        </authorList>
    </citation>
    <scope>NUCLEOTIDE SEQUENCE [LARGE SCALE GENOMIC DNA]</scope>
    <source>
        <strain evidence="2 3">JCM31066</strain>
    </source>
</reference>
<evidence type="ECO:0000313" key="3">
    <source>
        <dbReference type="Proteomes" id="UP000546464"/>
    </source>
</evidence>
<keyword evidence="1" id="KW-0472">Membrane</keyword>
<accession>A0A842HMB1</accession>
<feature type="transmembrane region" description="Helical" evidence="1">
    <location>
        <begin position="206"/>
        <end position="223"/>
    </location>
</feature>
<feature type="transmembrane region" description="Helical" evidence="1">
    <location>
        <begin position="54"/>
        <end position="73"/>
    </location>
</feature>
<dbReference type="AlphaFoldDB" id="A0A842HMB1"/>
<dbReference type="RefSeq" id="WP_185677134.1">
    <property type="nucleotide sequence ID" value="NZ_JACHVB010000063.1"/>
</dbReference>
<dbReference type="NCBIfam" id="NF038305">
    <property type="entry name" value="HpsJ_fam"/>
    <property type="match status" value="1"/>
</dbReference>
<dbReference type="InterPro" id="IPR047709">
    <property type="entry name" value="HpsJ-like"/>
</dbReference>
<sequence>MSSSLLSLPPDDRTTARSYLRIVGWALLVLGLIDYAYILLGTDWMNPVSEMRTAGRLAEHVLLPLLGVLLLLIPAGDKFTPAEARARARLGKLSLLLAVLNLALVPFVLISGIRIHRALDKQTTAWVEKQEQMTQGAIGKLNDKRSREDVVAFVQPLPLDENMFFEPDLQVLKGNLAERFNEINTGNIERAESSLSARLRQIWTDAFKWTVTALIGAAAFWLIGWKSRRYARLAAAARHKK</sequence>
<gene>
    <name evidence="2" type="ORF">H5P28_18285</name>
</gene>
<comment type="caution">
    <text evidence="2">The sequence shown here is derived from an EMBL/GenBank/DDBJ whole genome shotgun (WGS) entry which is preliminary data.</text>
</comment>
<dbReference type="EMBL" id="JACHVB010000063">
    <property type="protein sequence ID" value="MBC2596221.1"/>
    <property type="molecule type" value="Genomic_DNA"/>
</dbReference>
<feature type="transmembrane region" description="Helical" evidence="1">
    <location>
        <begin position="93"/>
        <end position="113"/>
    </location>
</feature>
<name>A0A842HMB1_9BACT</name>
<keyword evidence="1" id="KW-0812">Transmembrane</keyword>
<keyword evidence="1" id="KW-1133">Transmembrane helix</keyword>